<evidence type="ECO:0000313" key="1">
    <source>
        <dbReference type="EMBL" id="QUI24691.1"/>
    </source>
</evidence>
<dbReference type="RefSeq" id="WP_212695385.1">
    <property type="nucleotide sequence ID" value="NZ_CP058649.1"/>
</dbReference>
<dbReference type="EMBL" id="CP058649">
    <property type="protein sequence ID" value="QUI24691.1"/>
    <property type="molecule type" value="Genomic_DNA"/>
</dbReference>
<name>A0A8J8MNA6_9FIRM</name>
<sequence>MIKSANVLPLKYPPITCYEEQANILSILLNDERTLPWIYSNYIHSEVYEHQGQETKVHFYKIPCDWLKIDSVPFSLVEKMGTTLDDFLMKAIDLGYYVRFTIDAFHIPSYEVDFHYPHHIMVHGYDQSKKKYHIADNFKLGKYSYEECTFQDMNNAYLSGVQEKVVIKNPVFNLISLKKDFKYQFDIEFVSNALEAYITSANISLLHMRQNEQHKKNWQYGFAQYRFLQNQIDNLMNNEYFSGIRSFQFLFDHNSMMLDRIAYMGNSGFLKDSETHYKDYTVINKKCMTIRSFIIKYALSPNNKTLVKAKSLLSQIEESERKILQSLIKDLRLQISR</sequence>
<protein>
    <recommendedName>
        <fullName evidence="3">Butirosin biosynthesis protein H N-terminal domain-containing protein</fullName>
    </recommendedName>
</protein>
<organism evidence="1 2">
    <name type="scientific">Vallitalea pronyensis</name>
    <dbReference type="NCBI Taxonomy" id="1348613"/>
    <lineage>
        <taxon>Bacteria</taxon>
        <taxon>Bacillati</taxon>
        <taxon>Bacillota</taxon>
        <taxon>Clostridia</taxon>
        <taxon>Lachnospirales</taxon>
        <taxon>Vallitaleaceae</taxon>
        <taxon>Vallitalea</taxon>
    </lineage>
</organism>
<evidence type="ECO:0000313" key="2">
    <source>
        <dbReference type="Proteomes" id="UP000683246"/>
    </source>
</evidence>
<evidence type="ECO:0008006" key="3">
    <source>
        <dbReference type="Google" id="ProtNLM"/>
    </source>
</evidence>
<dbReference type="AlphaFoldDB" id="A0A8J8MNA6"/>
<accession>A0A8J8MNA6</accession>
<dbReference type="Proteomes" id="UP000683246">
    <property type="component" value="Chromosome"/>
</dbReference>
<gene>
    <name evidence="1" type="ORF">HZI73_21360</name>
</gene>
<reference evidence="1" key="1">
    <citation type="submission" date="2020-07" db="EMBL/GenBank/DDBJ databases">
        <title>Vallitalea pronyensis genome.</title>
        <authorList>
            <person name="Postec A."/>
        </authorList>
    </citation>
    <scope>NUCLEOTIDE SEQUENCE</scope>
    <source>
        <strain evidence="1">FatNI3</strain>
    </source>
</reference>
<proteinExistence type="predicted"/>
<dbReference type="KEGG" id="vpy:HZI73_21360"/>
<keyword evidence="2" id="KW-1185">Reference proteome</keyword>